<name>A1ZF19_MICM2</name>
<keyword evidence="2" id="KW-1185">Reference proteome</keyword>
<dbReference type="eggNOG" id="ENOG5032UI3">
    <property type="taxonomic scope" value="Bacteria"/>
</dbReference>
<dbReference type="RefSeq" id="WP_002694274.1">
    <property type="nucleotide sequence ID" value="NZ_AAWS01000004.1"/>
</dbReference>
<sequence length="140" mass="16010">MDIVELDQALITLVEKKMELGRLSYADTSYDEVEEELHDLEDAFVDKYGDYLESIFEGVHDKHCPDSDVLLPTAYLANKYLKTGQKDNGSFDYDVANYQEGVVVDSDFYDIARLVLIPNPARIVLFAKDGNHREDVWVVQ</sequence>
<proteinExistence type="predicted"/>
<comment type="caution">
    <text evidence="1">The sequence shown here is derived from an EMBL/GenBank/DDBJ whole genome shotgun (WGS) entry which is preliminary data.</text>
</comment>
<dbReference type="Proteomes" id="UP000004095">
    <property type="component" value="Unassembled WGS sequence"/>
</dbReference>
<dbReference type="AlphaFoldDB" id="A1ZF19"/>
<dbReference type="EMBL" id="AAWS01000004">
    <property type="protein sequence ID" value="EAY31121.1"/>
    <property type="molecule type" value="Genomic_DNA"/>
</dbReference>
<protein>
    <submittedName>
        <fullName evidence="1">Uncharacterized protein</fullName>
    </submittedName>
</protein>
<dbReference type="OrthoDB" id="883158at2"/>
<accession>A1ZF19</accession>
<evidence type="ECO:0000313" key="1">
    <source>
        <dbReference type="EMBL" id="EAY31121.1"/>
    </source>
</evidence>
<organism evidence="1 2">
    <name type="scientific">Microscilla marina ATCC 23134</name>
    <dbReference type="NCBI Taxonomy" id="313606"/>
    <lineage>
        <taxon>Bacteria</taxon>
        <taxon>Pseudomonadati</taxon>
        <taxon>Bacteroidota</taxon>
        <taxon>Cytophagia</taxon>
        <taxon>Cytophagales</taxon>
        <taxon>Microscillaceae</taxon>
        <taxon>Microscilla</taxon>
    </lineage>
</organism>
<gene>
    <name evidence="1" type="ORF">M23134_07529</name>
</gene>
<reference evidence="1 2" key="1">
    <citation type="submission" date="2007-01" db="EMBL/GenBank/DDBJ databases">
        <authorList>
            <person name="Haygood M."/>
            <person name="Podell S."/>
            <person name="Anderson C."/>
            <person name="Hopkinson B."/>
            <person name="Roe K."/>
            <person name="Barbeau K."/>
            <person name="Gaasterland T."/>
            <person name="Ferriera S."/>
            <person name="Johnson J."/>
            <person name="Kravitz S."/>
            <person name="Beeson K."/>
            <person name="Sutton G."/>
            <person name="Rogers Y.-H."/>
            <person name="Friedman R."/>
            <person name="Frazier M."/>
            <person name="Venter J.C."/>
        </authorList>
    </citation>
    <scope>NUCLEOTIDE SEQUENCE [LARGE SCALE GENOMIC DNA]</scope>
    <source>
        <strain evidence="1 2">ATCC 23134</strain>
    </source>
</reference>
<evidence type="ECO:0000313" key="2">
    <source>
        <dbReference type="Proteomes" id="UP000004095"/>
    </source>
</evidence>